<feature type="signal peptide" evidence="6">
    <location>
        <begin position="1"/>
        <end position="18"/>
    </location>
</feature>
<dbReference type="OrthoDB" id="3200163at2759"/>
<evidence type="ECO:0000313" key="9">
    <source>
        <dbReference type="RefSeq" id="XP_015519574.2"/>
    </source>
</evidence>
<dbReference type="Proteomes" id="UP000829291">
    <property type="component" value="Chromosome 2"/>
</dbReference>
<keyword evidence="5" id="KW-0325">Glycoprotein</keyword>
<proteinExistence type="inferred from homology"/>
<dbReference type="PROSITE" id="PS00122">
    <property type="entry name" value="CARBOXYLESTERASE_B_1"/>
    <property type="match status" value="1"/>
</dbReference>
<gene>
    <name evidence="9" type="primary">LOC107224145</name>
</gene>
<accession>A0A6J0BZC3</accession>
<evidence type="ECO:0000259" key="7">
    <source>
        <dbReference type="Pfam" id="PF00135"/>
    </source>
</evidence>
<dbReference type="GeneID" id="107224145"/>
<dbReference type="Gene3D" id="3.40.50.1820">
    <property type="entry name" value="alpha/beta hydrolase"/>
    <property type="match status" value="1"/>
</dbReference>
<evidence type="ECO:0000256" key="2">
    <source>
        <dbReference type="ARBA" id="ARBA00022487"/>
    </source>
</evidence>
<evidence type="ECO:0000313" key="8">
    <source>
        <dbReference type="Proteomes" id="UP000829291"/>
    </source>
</evidence>
<evidence type="ECO:0000256" key="5">
    <source>
        <dbReference type="ARBA" id="ARBA00023180"/>
    </source>
</evidence>
<keyword evidence="3 6" id="KW-0378">Hydrolase</keyword>
<keyword evidence="6" id="KW-0732">Signal</keyword>
<feature type="domain" description="Carboxylesterase type B" evidence="7">
    <location>
        <begin position="28"/>
        <end position="534"/>
    </location>
</feature>
<keyword evidence="8" id="KW-1185">Reference proteome</keyword>
<dbReference type="InParanoid" id="A0A6J0BZC3"/>
<dbReference type="RefSeq" id="XP_015519574.2">
    <property type="nucleotide sequence ID" value="XM_015664088.2"/>
</dbReference>
<comment type="similarity">
    <text evidence="1 6">Belongs to the type-B carboxylesterase/lipase family.</text>
</comment>
<organism evidence="9">
    <name type="scientific">Neodiprion lecontei</name>
    <name type="common">Redheaded pine sawfly</name>
    <dbReference type="NCBI Taxonomy" id="441921"/>
    <lineage>
        <taxon>Eukaryota</taxon>
        <taxon>Metazoa</taxon>
        <taxon>Ecdysozoa</taxon>
        <taxon>Arthropoda</taxon>
        <taxon>Hexapoda</taxon>
        <taxon>Insecta</taxon>
        <taxon>Pterygota</taxon>
        <taxon>Neoptera</taxon>
        <taxon>Endopterygota</taxon>
        <taxon>Hymenoptera</taxon>
        <taxon>Tenthredinoidea</taxon>
        <taxon>Diprionidae</taxon>
        <taxon>Diprioninae</taxon>
        <taxon>Neodiprion</taxon>
    </lineage>
</organism>
<name>A0A6J0BZC3_NEOLC</name>
<dbReference type="KEGG" id="nlo:107224145"/>
<evidence type="ECO:0000256" key="1">
    <source>
        <dbReference type="ARBA" id="ARBA00005964"/>
    </source>
</evidence>
<keyword evidence="4" id="KW-1015">Disulfide bond</keyword>
<dbReference type="PANTHER" id="PTHR43142">
    <property type="entry name" value="CARBOXYLIC ESTER HYDROLASE"/>
    <property type="match status" value="1"/>
</dbReference>
<dbReference type="GO" id="GO:0052689">
    <property type="term" value="F:carboxylic ester hydrolase activity"/>
    <property type="evidence" value="ECO:0007669"/>
    <property type="project" value="UniProtKB-KW"/>
</dbReference>
<dbReference type="SUPFAM" id="SSF53474">
    <property type="entry name" value="alpha/beta-Hydrolases"/>
    <property type="match status" value="1"/>
</dbReference>
<dbReference type="EC" id="3.1.1.-" evidence="6"/>
<evidence type="ECO:0000256" key="3">
    <source>
        <dbReference type="ARBA" id="ARBA00022801"/>
    </source>
</evidence>
<evidence type="ECO:0000256" key="6">
    <source>
        <dbReference type="RuleBase" id="RU361235"/>
    </source>
</evidence>
<dbReference type="Pfam" id="PF00135">
    <property type="entry name" value="COesterase"/>
    <property type="match status" value="1"/>
</dbReference>
<keyword evidence="2" id="KW-0719">Serine esterase</keyword>
<evidence type="ECO:0000256" key="4">
    <source>
        <dbReference type="ARBA" id="ARBA00023157"/>
    </source>
</evidence>
<dbReference type="AlphaFoldDB" id="A0A6J0BZC3"/>
<dbReference type="PANTHER" id="PTHR43142:SF12">
    <property type="entry name" value="CARBOXYLESTERASE TYPE B DOMAIN-CONTAINING PROTEIN-RELATED"/>
    <property type="match status" value="1"/>
</dbReference>
<dbReference type="InterPro" id="IPR019826">
    <property type="entry name" value="Carboxylesterase_B_AS"/>
</dbReference>
<sequence>MLSPWFGVLLVLFNITDAIIEVNVTVGQLGVATGRLDRSKWSQRQFHSFQGIPFAEPPIGSLRFAPPVKVISWKDYYLDAKNFRNICPQTKQPGYDVEGYDEDCLHLNVYVPATNGKELLPVMIWIHGGSFMSGHAQRFKPHYLMESDIILVVPQFRLGPLGLLCLGTEEIPGNVQFLDQVMAMEWVRDNIESFRGDRNRVTLSGQSSGAYSVNLHLLSPLSQGLFHRTIIQSNSVYTPGMIDRNPVKTAKEIAAVLKCNVESVERITECMKTLSAKSILEGFDKYVTVNSVNGGGSWGGNRAVIQRTGSVRFLTEEPSLLIEQGKYLKVPMIGGTTSQDGSLLASGLYDGLSSIGLLNDPNFLKDKLIPLSLKYIGVPDETGVFSQILIEKYFSSSELGDFLKMVPGLIDIGSVLIFKAGMYRMVHENSRFQPTFMYSFDYRGSQTRFGYESVKKYPFDGGVAHSDDYIYLFPFPDNLTEADTVIAKRMVQLWTSFTINGTPSADFVSEWPKMSTRAGPYLKIGTETRVGDNYFYEYTVTIHNKATSLAASLVHCLC</sequence>
<reference evidence="9" key="1">
    <citation type="submission" date="2025-08" db="UniProtKB">
        <authorList>
            <consortium name="RefSeq"/>
        </authorList>
    </citation>
    <scope>IDENTIFICATION</scope>
    <source>
        <tissue evidence="9">Thorax and Abdomen</tissue>
    </source>
</reference>
<feature type="chain" id="PRO_5044959618" description="Carboxylic ester hydrolase" evidence="6">
    <location>
        <begin position="19"/>
        <end position="558"/>
    </location>
</feature>
<protein>
    <recommendedName>
        <fullName evidence="6">Carboxylic ester hydrolase</fullName>
        <ecNumber evidence="6">3.1.1.-</ecNumber>
    </recommendedName>
</protein>
<dbReference type="InterPro" id="IPR002018">
    <property type="entry name" value="CarbesteraseB"/>
</dbReference>
<dbReference type="InterPro" id="IPR029058">
    <property type="entry name" value="AB_hydrolase_fold"/>
</dbReference>